<name>A0A6A0B9R5_9LACT</name>
<proteinExistence type="predicted"/>
<dbReference type="EMBL" id="BLLI01000015">
    <property type="protein sequence ID" value="GFH42190.1"/>
    <property type="molecule type" value="Genomic_DNA"/>
</dbReference>
<dbReference type="Proteomes" id="UP000480303">
    <property type="component" value="Unassembled WGS sequence"/>
</dbReference>
<evidence type="ECO:0008006" key="3">
    <source>
        <dbReference type="Google" id="ProtNLM"/>
    </source>
</evidence>
<protein>
    <recommendedName>
        <fullName evidence="3">SseB protein N-terminal domain-containing protein</fullName>
    </recommendedName>
</protein>
<gene>
    <name evidence="1" type="primary">ytcB</name>
    <name evidence="1" type="ORF">Hs30E_07410</name>
</gene>
<dbReference type="AlphaFoldDB" id="A0A6A0B9R5"/>
<keyword evidence="2" id="KW-1185">Reference proteome</keyword>
<organism evidence="1 2">
    <name type="scientific">Pseudolactococcus hodotermopsidis</name>
    <dbReference type="NCBI Taxonomy" id="2709157"/>
    <lineage>
        <taxon>Bacteria</taxon>
        <taxon>Bacillati</taxon>
        <taxon>Bacillota</taxon>
        <taxon>Bacilli</taxon>
        <taxon>Lactobacillales</taxon>
        <taxon>Streptococcaceae</taxon>
        <taxon>Pseudolactococcus</taxon>
    </lineage>
</organism>
<dbReference type="RefSeq" id="WP_172208067.1">
    <property type="nucleotide sequence ID" value="NZ_BLLI01000015.1"/>
</dbReference>
<evidence type="ECO:0000313" key="2">
    <source>
        <dbReference type="Proteomes" id="UP000480303"/>
    </source>
</evidence>
<sequence length="258" mass="29067">MTDYQFSPELDERLLGFVAQPGNFIADIGFVYALHAFPVVAIAEPFVVPIEDKKLIPVFTTEKGLETFLKTIDEPVTFVNKPFLEVVNELVSQEFDAIAFNIQPSGSDSPNTIMLPREHLVTFINRYTDVLNKLFSPENLAASFNERYYLLPAFARTKADGEIARIFATISKPDGESFVPAFTNIDSFSKWYNNPNFGQPFKENEGLILTWQLKDIQNPPSGVNELDDVLGIVIDPFDAVDYENSIILWDELANKTAE</sequence>
<comment type="caution">
    <text evidence="1">The sequence shown here is derived from an EMBL/GenBank/DDBJ whole genome shotgun (WGS) entry which is preliminary data.</text>
</comment>
<evidence type="ECO:0000313" key="1">
    <source>
        <dbReference type="EMBL" id="GFH42190.1"/>
    </source>
</evidence>
<accession>A0A6A0B9R5</accession>
<reference evidence="1 2" key="1">
    <citation type="submission" date="2020-02" db="EMBL/GenBank/DDBJ databases">
        <title>Draft genome sequence of Lactococcus sp. Hs30E4-3.</title>
        <authorList>
            <person name="Noda S."/>
            <person name="Yuki M."/>
            <person name="Ohkuma M."/>
        </authorList>
    </citation>
    <scope>NUCLEOTIDE SEQUENCE [LARGE SCALE GENOMIC DNA]</scope>
    <source>
        <strain evidence="1 2">Hs30E4-3</strain>
    </source>
</reference>